<gene>
    <name evidence="6" type="ORF">DMP06_01705</name>
</gene>
<evidence type="ECO:0000256" key="4">
    <source>
        <dbReference type="ARBA" id="ARBA00022840"/>
    </source>
</evidence>
<name>A0A3N0B5Q5_9ACTN</name>
<evidence type="ECO:0000256" key="2">
    <source>
        <dbReference type="ARBA" id="ARBA00022801"/>
    </source>
</evidence>
<keyword evidence="2" id="KW-0378">Hydrolase</keyword>
<dbReference type="GO" id="GO:0043138">
    <property type="term" value="F:3'-5' DNA helicase activity"/>
    <property type="evidence" value="ECO:0007669"/>
    <property type="project" value="TreeGrafter"/>
</dbReference>
<dbReference type="GO" id="GO:0000725">
    <property type="term" value="P:recombinational repair"/>
    <property type="evidence" value="ECO:0007669"/>
    <property type="project" value="TreeGrafter"/>
</dbReference>
<dbReference type="Gene3D" id="3.40.50.300">
    <property type="entry name" value="P-loop containing nucleotide triphosphate hydrolases"/>
    <property type="match status" value="1"/>
</dbReference>
<dbReference type="AlphaFoldDB" id="A0A3N0B5Q5"/>
<organism evidence="6 7">
    <name type="scientific">Slackia equolifaciens</name>
    <dbReference type="NCBI Taxonomy" id="498718"/>
    <lineage>
        <taxon>Bacteria</taxon>
        <taxon>Bacillati</taxon>
        <taxon>Actinomycetota</taxon>
        <taxon>Coriobacteriia</taxon>
        <taxon>Eggerthellales</taxon>
        <taxon>Eggerthellaceae</taxon>
        <taxon>Slackia</taxon>
    </lineage>
</organism>
<dbReference type="InterPro" id="IPR027417">
    <property type="entry name" value="P-loop_NTPase"/>
</dbReference>
<dbReference type="EMBL" id="QIBX01000001">
    <property type="protein sequence ID" value="RNL42144.1"/>
    <property type="molecule type" value="Genomic_DNA"/>
</dbReference>
<dbReference type="InterPro" id="IPR000212">
    <property type="entry name" value="DNA_helicase_UvrD/REP"/>
</dbReference>
<evidence type="ECO:0000256" key="3">
    <source>
        <dbReference type="ARBA" id="ARBA00022806"/>
    </source>
</evidence>
<proteinExistence type="predicted"/>
<evidence type="ECO:0000313" key="7">
    <source>
        <dbReference type="Proteomes" id="UP000269591"/>
    </source>
</evidence>
<feature type="domain" description="UvrD-like helicase ATP-binding" evidence="5">
    <location>
        <begin position="5"/>
        <end position="83"/>
    </location>
</feature>
<dbReference type="InterPro" id="IPR014016">
    <property type="entry name" value="UvrD-like_ATP-bd"/>
</dbReference>
<dbReference type="Pfam" id="PF00580">
    <property type="entry name" value="UvrD-helicase"/>
    <property type="match status" value="1"/>
</dbReference>
<protein>
    <recommendedName>
        <fullName evidence="5">UvrD-like helicase ATP-binding domain-containing protein</fullName>
    </recommendedName>
</protein>
<evidence type="ECO:0000313" key="6">
    <source>
        <dbReference type="EMBL" id="RNL42144.1"/>
    </source>
</evidence>
<dbReference type="RefSeq" id="WP_123208002.1">
    <property type="nucleotide sequence ID" value="NZ_JBHTHO010000013.1"/>
</dbReference>
<dbReference type="SUPFAM" id="SSF52540">
    <property type="entry name" value="P-loop containing nucleoside triphosphate hydrolases"/>
    <property type="match status" value="1"/>
</dbReference>
<evidence type="ECO:0000259" key="5">
    <source>
        <dbReference type="Pfam" id="PF00580"/>
    </source>
</evidence>
<keyword evidence="3" id="KW-0347">Helicase</keyword>
<sequence length="625" mass="67205">MDTYSNITVVHGGASSGKTAFLISRVKELIDTGMAPENILVVTPSLTACRAFSLRLAQEAPEVAERVAVRTAQDVCLDTIAQGGGARTRRAMAAEWTFVLADLRSPGVDGATTKRCLSETFARWRRGDFALPDEGPHRHVRERLEKLLVQYGLLAPQEIAPRAACESITATHAAVLVDDAQNLSRATLVALEASAAHEFVVAWNDQVSLKGFDECAGDISLQEFLEKHGSAKVVSLPAFLDAAAENPATAPANTHIKAFAHAVAHADCAAYDRLCDAGAIAFNDESVVLLKWRTPDDEPDGVAKLVRSMVDEGTALPGEIYVAVPNRTWGIAMRRALTRRWLDATMALDDEPVRGNPAKPAAAGAYLAYAKAALLADAHDVMAWRIWWGAGQPDLGTGLWRAFEEWSKSESLSLAEAIERIAQDTTAIPASFAPFAARVQEGMSFIERNSGLKGFSLTQTVFSGLADDPFDLDDVLNGTEDAAQLVAIIREASYSRTFDFDPNHVLVGSYRGVAGLSPRVVVMTGAMDGFIPSATCFDPNGAIIEEGALDSQRAIFAAAASKARDKLVISTFQRADQDLACKLGLRERRSRIDAGKRVSMLSRSRFIEDAGNAAPGSQSGEQYVQ</sequence>
<keyword evidence="4" id="KW-0067">ATP-binding</keyword>
<accession>A0A3N0B5Q5</accession>
<dbReference type="GO" id="GO:0016787">
    <property type="term" value="F:hydrolase activity"/>
    <property type="evidence" value="ECO:0007669"/>
    <property type="project" value="UniProtKB-KW"/>
</dbReference>
<dbReference type="Proteomes" id="UP000269591">
    <property type="component" value="Unassembled WGS sequence"/>
</dbReference>
<comment type="caution">
    <text evidence="6">The sequence shown here is derived from an EMBL/GenBank/DDBJ whole genome shotgun (WGS) entry which is preliminary data.</text>
</comment>
<dbReference type="OrthoDB" id="3170426at2"/>
<evidence type="ECO:0000256" key="1">
    <source>
        <dbReference type="ARBA" id="ARBA00022741"/>
    </source>
</evidence>
<dbReference type="GO" id="GO:0003677">
    <property type="term" value="F:DNA binding"/>
    <property type="evidence" value="ECO:0007669"/>
    <property type="project" value="InterPro"/>
</dbReference>
<keyword evidence="7" id="KW-1185">Reference proteome</keyword>
<dbReference type="GO" id="GO:0005524">
    <property type="term" value="F:ATP binding"/>
    <property type="evidence" value="ECO:0007669"/>
    <property type="project" value="UniProtKB-KW"/>
</dbReference>
<dbReference type="PANTHER" id="PTHR11070">
    <property type="entry name" value="UVRD / RECB / PCRA DNA HELICASE FAMILY MEMBER"/>
    <property type="match status" value="1"/>
</dbReference>
<keyword evidence="1" id="KW-0547">Nucleotide-binding</keyword>
<reference evidence="7" key="1">
    <citation type="submission" date="2018-05" db="EMBL/GenBank/DDBJ databases">
        <title>Genome Sequencing of selected type strains of the family Eggerthellaceae.</title>
        <authorList>
            <person name="Danylec N."/>
            <person name="Stoll D.A."/>
            <person name="Doetsch A."/>
            <person name="Huch M."/>
        </authorList>
    </citation>
    <scope>NUCLEOTIDE SEQUENCE [LARGE SCALE GENOMIC DNA]</scope>
    <source>
        <strain evidence="7">DSM 24851</strain>
    </source>
</reference>
<dbReference type="PANTHER" id="PTHR11070:SF2">
    <property type="entry name" value="ATP-DEPENDENT DNA HELICASE SRS2"/>
    <property type="match status" value="1"/>
</dbReference>